<dbReference type="RefSeq" id="WP_166180627.1">
    <property type="nucleotide sequence ID" value="NZ_CP045120.1"/>
</dbReference>
<name>A0A6G8QFV9_9ACTN</name>
<keyword evidence="2" id="KW-0614">Plasmid</keyword>
<protein>
    <submittedName>
        <fullName evidence="2">Uncharacterized protein</fullName>
    </submittedName>
</protein>
<evidence type="ECO:0000313" key="2">
    <source>
        <dbReference type="EMBL" id="QIN85379.1"/>
    </source>
</evidence>
<sequence length="113" mass="11537">MAACSGLRPAALPLRRRACLVLLAVLVAAFVTLYPSLGVAHDSCGPGECPQAAHAGVVDSGCLGAPCAAAVLAAPYAVSVLGALSSRRPFLEPRPDEAYLPPDPWPPRPSPGR</sequence>
<feature type="region of interest" description="Disordered" evidence="1">
    <location>
        <begin position="92"/>
        <end position="113"/>
    </location>
</feature>
<dbReference type="Proteomes" id="UP000501452">
    <property type="component" value="Plasmid unnamed1"/>
</dbReference>
<evidence type="ECO:0000313" key="3">
    <source>
        <dbReference type="Proteomes" id="UP000501452"/>
    </source>
</evidence>
<dbReference type="KEGG" id="rub:GBA63_21955"/>
<reference evidence="2 3" key="1">
    <citation type="submission" date="2019-10" db="EMBL/GenBank/DDBJ databases">
        <title>Rubrobacter sp nov SCSIO 52090 isolated from a deep-sea sediment in the South China Sea.</title>
        <authorList>
            <person name="Chen R.W."/>
        </authorList>
    </citation>
    <scope>NUCLEOTIDE SEQUENCE [LARGE SCALE GENOMIC DNA]</scope>
    <source>
        <strain evidence="2 3">SCSIO 52909</strain>
        <plasmid evidence="2 3">unnamed1</plasmid>
    </source>
</reference>
<feature type="compositionally biased region" description="Pro residues" evidence="1">
    <location>
        <begin position="101"/>
        <end position="113"/>
    </location>
</feature>
<evidence type="ECO:0000256" key="1">
    <source>
        <dbReference type="SAM" id="MobiDB-lite"/>
    </source>
</evidence>
<dbReference type="EMBL" id="CP045120">
    <property type="protein sequence ID" value="QIN85379.1"/>
    <property type="molecule type" value="Genomic_DNA"/>
</dbReference>
<proteinExistence type="predicted"/>
<accession>A0A6G8QFV9</accession>
<gene>
    <name evidence="2" type="ORF">GBA63_21955</name>
</gene>
<dbReference type="AlphaFoldDB" id="A0A6G8QFV9"/>
<geneLocation type="plasmid" evidence="2 3">
    <name>unnamed1</name>
</geneLocation>
<keyword evidence="3" id="KW-1185">Reference proteome</keyword>
<organism evidence="2 3">
    <name type="scientific">Rubrobacter tropicus</name>
    <dbReference type="NCBI Taxonomy" id="2653851"/>
    <lineage>
        <taxon>Bacteria</taxon>
        <taxon>Bacillati</taxon>
        <taxon>Actinomycetota</taxon>
        <taxon>Rubrobacteria</taxon>
        <taxon>Rubrobacterales</taxon>
        <taxon>Rubrobacteraceae</taxon>
        <taxon>Rubrobacter</taxon>
    </lineage>
</organism>